<dbReference type="EMBL" id="CP018839">
    <property type="protein sequence ID" value="APR03990.1"/>
    <property type="molecule type" value="Genomic_DNA"/>
</dbReference>
<dbReference type="STRING" id="96773.Tchl_1131"/>
<keyword evidence="2" id="KW-1185">Reference proteome</keyword>
<dbReference type="KEGG" id="tcl:Tchl_1131"/>
<dbReference type="SUPFAM" id="SSF47598">
    <property type="entry name" value="Ribbon-helix-helix"/>
    <property type="match status" value="1"/>
</dbReference>
<proteinExistence type="predicted"/>
<dbReference type="OrthoDB" id="598413at2"/>
<reference evidence="1 2" key="1">
    <citation type="submission" date="2016-12" db="EMBL/GenBank/DDBJ databases">
        <title>Complete genome sequence of Thauera chlorobenzoica, a Betaproteobacterium degrading haloaromatics anaerobically to CO2 and halides.</title>
        <authorList>
            <person name="Goris T."/>
            <person name="Mergelsberg M."/>
            <person name="Boll M."/>
        </authorList>
    </citation>
    <scope>NUCLEOTIDE SEQUENCE [LARGE SCALE GENOMIC DNA]</scope>
    <source>
        <strain evidence="1 2">3CB1</strain>
    </source>
</reference>
<organism evidence="1 2">
    <name type="scientific">Thauera chlorobenzoica</name>
    <dbReference type="NCBI Taxonomy" id="96773"/>
    <lineage>
        <taxon>Bacteria</taxon>
        <taxon>Pseudomonadati</taxon>
        <taxon>Pseudomonadota</taxon>
        <taxon>Betaproteobacteria</taxon>
        <taxon>Rhodocyclales</taxon>
        <taxon>Zoogloeaceae</taxon>
        <taxon>Thauera</taxon>
    </lineage>
</organism>
<evidence type="ECO:0000313" key="2">
    <source>
        <dbReference type="Proteomes" id="UP000185739"/>
    </source>
</evidence>
<evidence type="ECO:0000313" key="1">
    <source>
        <dbReference type="EMBL" id="APR03990.1"/>
    </source>
</evidence>
<dbReference type="Proteomes" id="UP000185739">
    <property type="component" value="Chromosome"/>
</dbReference>
<dbReference type="RefSeq" id="WP_075147536.1">
    <property type="nucleotide sequence ID" value="NZ_CP018839.1"/>
</dbReference>
<gene>
    <name evidence="1" type="ORF">Tchl_1131</name>
</gene>
<dbReference type="InterPro" id="IPR010985">
    <property type="entry name" value="Ribbon_hlx_hlx"/>
</dbReference>
<protein>
    <submittedName>
        <fullName evidence="1">BrnA antitoxin</fullName>
    </submittedName>
</protein>
<dbReference type="GO" id="GO:0006355">
    <property type="term" value="P:regulation of DNA-templated transcription"/>
    <property type="evidence" value="ECO:0007669"/>
    <property type="project" value="InterPro"/>
</dbReference>
<name>A0A1H5SS11_9RHOO</name>
<accession>A0A1H5SS11</accession>
<sequence>MTALTVRLPDDKYRRLKALAQARGMSVNRLVDEMATLMLAEFDTETRFVMRAQRGRGREAEGLALLEKASSPPLP</sequence>
<dbReference type="AlphaFoldDB" id="A0A1H5SS11"/>